<feature type="chain" id="PRO_5035555279" evidence="1">
    <location>
        <begin position="24"/>
        <end position="179"/>
    </location>
</feature>
<dbReference type="Gene3D" id="2.60.40.1090">
    <property type="entry name" value="Fimbrial-type adhesion domain"/>
    <property type="match status" value="1"/>
</dbReference>
<feature type="domain" description="Fimbrial-type adhesion" evidence="2">
    <location>
        <begin position="31"/>
        <end position="178"/>
    </location>
</feature>
<dbReference type="EMBL" id="CP079713">
    <property type="protein sequence ID" value="QXW47795.1"/>
    <property type="molecule type" value="Genomic_DNA"/>
</dbReference>
<protein>
    <submittedName>
        <fullName evidence="3 4">Fimbrial protein</fullName>
    </submittedName>
    <submittedName>
        <fullName evidence="8">Fimbrial subunit</fullName>
    </submittedName>
</protein>
<evidence type="ECO:0000259" key="2">
    <source>
        <dbReference type="Pfam" id="PF00419"/>
    </source>
</evidence>
<evidence type="ECO:0000256" key="1">
    <source>
        <dbReference type="SAM" id="SignalP"/>
    </source>
</evidence>
<evidence type="ECO:0000313" key="14">
    <source>
        <dbReference type="Proteomes" id="UP000322837"/>
    </source>
</evidence>
<keyword evidence="1" id="KW-0732">Signal</keyword>
<dbReference type="Proteomes" id="UP000248731">
    <property type="component" value="Chromosome 1"/>
</dbReference>
<dbReference type="PANTHER" id="PTHR33420">
    <property type="entry name" value="FIMBRIAL SUBUNIT ELFA-RELATED"/>
    <property type="match status" value="1"/>
</dbReference>
<dbReference type="EMBL" id="UGXC01000003">
    <property type="protein sequence ID" value="SUG52087.1"/>
    <property type="molecule type" value="Genomic_DNA"/>
</dbReference>
<dbReference type="EMBL" id="UGXG01000002">
    <property type="protein sequence ID" value="SUG49610.1"/>
    <property type="molecule type" value="Genomic_DNA"/>
</dbReference>
<organism evidence="8 11">
    <name type="scientific">Salmonella enterica subsp. arizonae</name>
    <dbReference type="NCBI Taxonomy" id="59203"/>
    <lineage>
        <taxon>Bacteria</taxon>
        <taxon>Pseudomonadati</taxon>
        <taxon>Pseudomonadota</taxon>
        <taxon>Gammaproteobacteria</taxon>
        <taxon>Enterobacterales</taxon>
        <taxon>Enterobacteriaceae</taxon>
        <taxon>Salmonella</taxon>
    </lineage>
</organism>
<feature type="signal peptide" evidence="1">
    <location>
        <begin position="1"/>
        <end position="23"/>
    </location>
</feature>
<evidence type="ECO:0000313" key="10">
    <source>
        <dbReference type="EMBL" id="SUG52087.1"/>
    </source>
</evidence>
<name>A0A2X4WKM3_SALER</name>
<dbReference type="AlphaFoldDB" id="A0A2X4WKM3"/>
<dbReference type="EMBL" id="VXJW01000005">
    <property type="protein sequence ID" value="KAA8663578.1"/>
    <property type="molecule type" value="Genomic_DNA"/>
</dbReference>
<dbReference type="RefSeq" id="WP_001043547.1">
    <property type="nucleotide sequence ID" value="NZ_CBCSDD010000083.1"/>
</dbReference>
<dbReference type="GO" id="GO:0009289">
    <property type="term" value="C:pilus"/>
    <property type="evidence" value="ECO:0007669"/>
    <property type="project" value="InterPro"/>
</dbReference>
<dbReference type="SUPFAM" id="SSF49401">
    <property type="entry name" value="Bacterial adhesins"/>
    <property type="match status" value="1"/>
</dbReference>
<dbReference type="Proteomes" id="UP000322837">
    <property type="component" value="Unassembled WGS sequence"/>
</dbReference>
<dbReference type="EMBL" id="AAIVIG010000017">
    <property type="protein sequence ID" value="ECI4936671.1"/>
    <property type="molecule type" value="Genomic_DNA"/>
</dbReference>
<evidence type="ECO:0000313" key="8">
    <source>
        <dbReference type="EMBL" id="SQI27385.1"/>
    </source>
</evidence>
<dbReference type="PANTHER" id="PTHR33420:SF5">
    <property type="entry name" value="FIMBRIAL SUBUNIT"/>
    <property type="match status" value="1"/>
</dbReference>
<reference evidence="6 14" key="5">
    <citation type="submission" date="2019-09" db="EMBL/GenBank/DDBJ databases">
        <title>Draft genome sequence of various Type strains from the CCUG.</title>
        <authorList>
            <person name="Pineiro-Iglesias B."/>
            <person name="Tunovic T."/>
            <person name="Unosson C."/>
            <person name="Inganas E."/>
            <person name="Ohlen M."/>
            <person name="Cardew S."/>
            <person name="Jensie-Markopoulos S."/>
            <person name="Salva-Serra F."/>
            <person name="Jaen-Luchoro D."/>
            <person name="Karlsson R."/>
            <person name="Svensson-Stadler L."/>
            <person name="Chun J."/>
            <person name="Moore E."/>
        </authorList>
    </citation>
    <scope>NUCLEOTIDE SEQUENCE [LARGE SCALE GENOMIC DNA]</scope>
    <source>
        <strain evidence="6 14">CCUG 6322T</strain>
    </source>
</reference>
<dbReference type="NCBIfam" id="NF011737">
    <property type="entry name" value="PRK15190.1"/>
    <property type="match status" value="1"/>
</dbReference>
<reference evidence="5" key="1">
    <citation type="journal article" date="2018" name="Genome Biol.">
        <title>SKESA: strategic k-mer extension for scrupulous assemblies.</title>
        <authorList>
            <person name="Souvorov A."/>
            <person name="Agarwala R."/>
            <person name="Lipman D.J."/>
        </authorList>
    </citation>
    <scope>NUCLEOTIDE SEQUENCE</scope>
    <source>
        <strain evidence="5">Salmonella enterica</strain>
    </source>
</reference>
<dbReference type="InterPro" id="IPR036937">
    <property type="entry name" value="Adhesion_dom_fimbrial_sf"/>
</dbReference>
<sequence length="179" mass="19435">MNKSRFALFALVLILCQEIHASADDLAYNLEFTGTIVAQTCDMDISSLSQSIDLGQFAVGDFPSTGTTTKFKPFNINLKNCSRGIAGAKIWFTGEPDPDNPALLAITDTGMGSMLASGIGVEILNEDQDTVSINNTDSVVYPLKAGRNTLSFYIRYKSTRPTVTSGNATAVMYFDMQYE</sequence>
<evidence type="ECO:0000313" key="13">
    <source>
        <dbReference type="Proteomes" id="UP000255443"/>
    </source>
</evidence>
<proteinExistence type="predicted"/>
<evidence type="ECO:0000313" key="4">
    <source>
        <dbReference type="EMBL" id="EDH0569793.1"/>
    </source>
</evidence>
<dbReference type="EMBL" id="DAAGTC010000008">
    <property type="protein sequence ID" value="HAB4461660.1"/>
    <property type="molecule type" value="Genomic_DNA"/>
</dbReference>
<dbReference type="GO" id="GO:0043709">
    <property type="term" value="P:cell adhesion involved in single-species biofilm formation"/>
    <property type="evidence" value="ECO:0007669"/>
    <property type="project" value="TreeGrafter"/>
</dbReference>
<dbReference type="EMBL" id="LS483466">
    <property type="protein sequence ID" value="SQI27385.1"/>
    <property type="molecule type" value="Genomic_DNA"/>
</dbReference>
<reference evidence="4" key="3">
    <citation type="submission" date="2018-07" db="EMBL/GenBank/DDBJ databases">
        <authorList>
            <consortium name="GenomeTrakr network: Whole genome sequencing for foodborne pathogen traceback"/>
        </authorList>
    </citation>
    <scope>NUCLEOTIDE SEQUENCE</scope>
    <source>
        <strain evidence="4">FDA00001204</strain>
    </source>
</reference>
<dbReference type="Proteomes" id="UP000255443">
    <property type="component" value="Unassembled WGS sequence"/>
</dbReference>
<evidence type="ECO:0000313" key="9">
    <source>
        <dbReference type="EMBL" id="SUG49610.1"/>
    </source>
</evidence>
<reference evidence="7" key="7">
    <citation type="submission" date="2021-07" db="EMBL/GenBank/DDBJ databases">
        <title>Whole-Genome Sequences of non-enterica strains of Salmonella enterica isolated from poultry houses.</title>
        <authorList>
            <person name="Lamas A."/>
            <person name="Regal P."/>
            <person name="Miranda J.M."/>
            <person name="Vazquez B."/>
            <person name="Cepeda A."/>
            <person name="Franco C.M."/>
        </authorList>
    </citation>
    <scope>NUCLEOTIDE SEQUENCE</scope>
    <source>
        <strain evidence="7">LHICA_AZ23</strain>
    </source>
</reference>
<accession>A0A2X4WKM3</accession>
<dbReference type="Pfam" id="PF00419">
    <property type="entry name" value="Fimbrial"/>
    <property type="match status" value="1"/>
</dbReference>
<reference evidence="3" key="4">
    <citation type="submission" date="2018-07" db="EMBL/GenBank/DDBJ databases">
        <authorList>
            <person name="Ashton P.M."/>
            <person name="Dallman T."/>
            <person name="Nair S."/>
            <person name="De Pinna E."/>
            <person name="Peters T."/>
            <person name="Grant K."/>
        </authorList>
    </citation>
    <scope>NUCLEOTIDE SEQUENCE [LARGE SCALE GENOMIC DNA]</scope>
    <source>
        <strain evidence="3">475813</strain>
    </source>
</reference>
<keyword evidence="11" id="KW-1185">Reference proteome</keyword>
<evidence type="ECO:0000313" key="6">
    <source>
        <dbReference type="EMBL" id="KAA8663578.1"/>
    </source>
</evidence>
<evidence type="ECO:0000313" key="5">
    <source>
        <dbReference type="EMBL" id="HAB4461660.1"/>
    </source>
</evidence>
<evidence type="ECO:0000313" key="11">
    <source>
        <dbReference type="Proteomes" id="UP000248731"/>
    </source>
</evidence>
<evidence type="ECO:0000313" key="3">
    <source>
        <dbReference type="EMBL" id="ECI4936671.1"/>
    </source>
</evidence>
<dbReference type="InterPro" id="IPR008966">
    <property type="entry name" value="Adhesion_dom_sf"/>
</dbReference>
<dbReference type="Proteomes" id="UP000839688">
    <property type="component" value="Unassembled WGS sequence"/>
</dbReference>
<dbReference type="EMBL" id="AAMGFJ010000004">
    <property type="protein sequence ID" value="EDH0569793.1"/>
    <property type="molecule type" value="Genomic_DNA"/>
</dbReference>
<gene>
    <name evidence="8" type="primary">fimA_4</name>
    <name evidence="10" type="synonym">fimA_3</name>
    <name evidence="4" type="ORF">AHX45_05995</name>
    <name evidence="3" type="ORF">DSQ81_13015</name>
    <name evidence="6" type="ORF">F4V61_11425</name>
    <name evidence="5" type="ORF">GBZ58_13900</name>
    <name evidence="7" type="ORF">KX325_11690</name>
    <name evidence="10" type="ORF">NCTC7303_04478</name>
    <name evidence="8" type="ORF">NCTC7307_04776</name>
    <name evidence="9" type="ORF">NCTC8297_04954</name>
</gene>
<reference evidence="5" key="6">
    <citation type="submission" date="2019-10" db="EMBL/GenBank/DDBJ databases">
        <authorList>
            <consortium name="NCBI Pathogen Detection Project"/>
        </authorList>
    </citation>
    <scope>NUCLEOTIDE SEQUENCE</scope>
    <source>
        <strain evidence="5">Salmonella enterica</strain>
    </source>
</reference>
<evidence type="ECO:0000313" key="7">
    <source>
        <dbReference type="EMBL" id="QXW47795.1"/>
    </source>
</evidence>
<reference evidence="11 12" key="2">
    <citation type="submission" date="2018-06" db="EMBL/GenBank/DDBJ databases">
        <authorList>
            <consortium name="Pathogen Informatics"/>
            <person name="Doyle S."/>
        </authorList>
    </citation>
    <scope>NUCLEOTIDE SEQUENCE [LARGE SCALE GENOMIC DNA]</scope>
    <source>
        <strain evidence="10 13">NCTC7303</strain>
        <strain evidence="8 11">NCTC7307</strain>
        <strain evidence="9 12">NCTC8297</strain>
    </source>
</reference>
<dbReference type="Proteomes" id="UP000254741">
    <property type="component" value="Unassembled WGS sequence"/>
</dbReference>
<evidence type="ECO:0000313" key="12">
    <source>
        <dbReference type="Proteomes" id="UP000254741"/>
    </source>
</evidence>
<dbReference type="InterPro" id="IPR000259">
    <property type="entry name" value="Adhesion_dom_fimbrial"/>
</dbReference>
<dbReference type="OMA" id="KDQPVNM"/>
<dbReference type="InterPro" id="IPR050263">
    <property type="entry name" value="Bact_Fimbrial_Adh_Pro"/>
</dbReference>